<dbReference type="InterPro" id="IPR000719">
    <property type="entry name" value="Prot_kinase_dom"/>
</dbReference>
<keyword evidence="4" id="KW-1185">Reference proteome</keyword>
<evidence type="ECO:0000313" key="4">
    <source>
        <dbReference type="Proteomes" id="UP000631312"/>
    </source>
</evidence>
<proteinExistence type="predicted"/>
<dbReference type="PROSITE" id="PS50011">
    <property type="entry name" value="PROTEIN_KINASE_DOM"/>
    <property type="match status" value="1"/>
</dbReference>
<evidence type="ECO:0000256" key="1">
    <source>
        <dbReference type="SAM" id="MobiDB-lite"/>
    </source>
</evidence>
<evidence type="ECO:0000313" key="3">
    <source>
        <dbReference type="EMBL" id="GIE39318.1"/>
    </source>
</evidence>
<feature type="region of interest" description="Disordered" evidence="1">
    <location>
        <begin position="334"/>
        <end position="363"/>
    </location>
</feature>
<name>A0ABQ4AE83_9ACTN</name>
<comment type="caution">
    <text evidence="3">The sequence shown here is derived from an EMBL/GenBank/DDBJ whole genome shotgun (WGS) entry which is preliminary data.</text>
</comment>
<evidence type="ECO:0000259" key="2">
    <source>
        <dbReference type="PROSITE" id="PS50011"/>
    </source>
</evidence>
<reference evidence="3 4" key="1">
    <citation type="submission" date="2021-01" db="EMBL/GenBank/DDBJ databases">
        <title>Whole genome shotgun sequence of Actinoplanes lobatus NBRC 12513.</title>
        <authorList>
            <person name="Komaki H."/>
            <person name="Tamura T."/>
        </authorList>
    </citation>
    <scope>NUCLEOTIDE SEQUENCE [LARGE SCALE GENOMIC DNA]</scope>
    <source>
        <strain evidence="3 4">NBRC 12513</strain>
    </source>
</reference>
<accession>A0ABQ4AE83</accession>
<feature type="domain" description="Protein kinase" evidence="2">
    <location>
        <begin position="21"/>
        <end position="338"/>
    </location>
</feature>
<protein>
    <recommendedName>
        <fullName evidence="2">Protein kinase domain-containing protein</fullName>
    </recommendedName>
</protein>
<dbReference type="Proteomes" id="UP000631312">
    <property type="component" value="Unassembled WGS sequence"/>
</dbReference>
<sequence>MAGPGPEREMTAPLELTLGQLGRLDELARGGTATVFLAPELRLPGLGDERFVYKKYNEATKQGAGPSLGTGLSNFVRFRERLPEEQREAWDARIIWPVSVVLDDSGAADGVIMRLIPERYFQEFTKRAGGVNRKPREVETLFGDDVTSARKGLAGVDLPARIRLIRAIAAAYGMMHKQNVVVGDISGRNIIYDPDPARPSIMVVDVDSARIKGNRAVFGMQPHTPNWQPPEALLASTALQRASRSSPSPPVEMLDRLRSRWAIQTTATDVYKFALMTVRILSNGRGGAVSRDPARARGVLKARIGDTAADLLDASFSDDAKQRPTMRDWYDALQHRKPGSKTPSPRVAADETPAAEKSSTLLANGHQVGQWVWVEGQGWVRRNSRPRP</sequence>
<dbReference type="InterPro" id="IPR011009">
    <property type="entry name" value="Kinase-like_dom_sf"/>
</dbReference>
<organism evidence="3 4">
    <name type="scientific">Actinoplanes lobatus</name>
    <dbReference type="NCBI Taxonomy" id="113568"/>
    <lineage>
        <taxon>Bacteria</taxon>
        <taxon>Bacillati</taxon>
        <taxon>Actinomycetota</taxon>
        <taxon>Actinomycetes</taxon>
        <taxon>Micromonosporales</taxon>
        <taxon>Micromonosporaceae</taxon>
        <taxon>Actinoplanes</taxon>
    </lineage>
</organism>
<dbReference type="Gene3D" id="1.10.510.10">
    <property type="entry name" value="Transferase(Phosphotransferase) domain 1"/>
    <property type="match status" value="1"/>
</dbReference>
<gene>
    <name evidence="3" type="ORF">Alo02nite_22160</name>
</gene>
<dbReference type="SUPFAM" id="SSF56112">
    <property type="entry name" value="Protein kinase-like (PK-like)"/>
    <property type="match status" value="1"/>
</dbReference>
<dbReference type="EMBL" id="BOMP01000033">
    <property type="protein sequence ID" value="GIE39318.1"/>
    <property type="molecule type" value="Genomic_DNA"/>
</dbReference>